<sequence length="329" mass="37237">MKIRAFTFFAKELSEVEKAETTLAGIEREDIWTKRISFPPTPKDMTLDKVSEIPSMKDVIYSVASLTANDSRLKEVKDILSVSDNFYVNVLLREEKDIEATLNLVLSLEPEQATRFGILFNDWFLVSPYFPISTADVATSSFGLALLYTDEAMSGNIVKVFSAADEIGRELEKELKVKYLGTDLSLSPWMEKSVGEIIEKRSDTMFNISNIWAVHEINREITESAILSKVKPLGFSELMLPVAEDNLLRERAEEGKLTLKELLELTFVCAAGIDMISLRRDRKTFLDLIKALYSIRLTKMRPIGMRIVPSNGEKVHVKEFGDIPEVKVI</sequence>
<proteinExistence type="predicted"/>
<evidence type="ECO:0000313" key="2">
    <source>
        <dbReference type="EMBL" id="BBG26672.1"/>
    </source>
</evidence>
<dbReference type="KEGG" id="step:IC006_1215"/>
<name>A0A510E2F5_9CREN</name>
<accession>A0A510E2F5</accession>
<dbReference type="SUPFAM" id="SSF51998">
    <property type="entry name" value="PFL-like glycyl radical enzymes"/>
    <property type="match status" value="1"/>
</dbReference>
<organism evidence="2 4">
    <name type="scientific">Sulfuracidifex tepidarius</name>
    <dbReference type="NCBI Taxonomy" id="1294262"/>
    <lineage>
        <taxon>Archaea</taxon>
        <taxon>Thermoproteota</taxon>
        <taxon>Thermoprotei</taxon>
        <taxon>Sulfolobales</taxon>
        <taxon>Sulfolobaceae</taxon>
        <taxon>Sulfuracidifex</taxon>
    </lineage>
</organism>
<dbReference type="PANTHER" id="PTHR37560:SF2">
    <property type="entry name" value="DUF711 DOMAIN-CONTAINING PROTEIN"/>
    <property type="match status" value="1"/>
</dbReference>
<reference evidence="4" key="1">
    <citation type="submission" date="2018-09" db="EMBL/GenBank/DDBJ databases">
        <title>Complete Genome Sequencing of Sulfolobus sp. JCM 16834.</title>
        <authorList>
            <person name="Kato S."/>
            <person name="Itoh T."/>
            <person name="Ohkuma M."/>
        </authorList>
    </citation>
    <scope>NUCLEOTIDE SEQUENCE [LARGE SCALE GENOMIC DNA]</scope>
    <source>
        <strain evidence="4">IC-007</strain>
    </source>
</reference>
<dbReference type="EMBL" id="AP018929">
    <property type="protein sequence ID" value="BBG23917.1"/>
    <property type="molecule type" value="Genomic_DNA"/>
</dbReference>
<gene>
    <name evidence="1" type="ORF">IC006_1215</name>
    <name evidence="2" type="ORF">IC007_1190</name>
</gene>
<evidence type="ECO:0000313" key="4">
    <source>
        <dbReference type="Proteomes" id="UP000325030"/>
    </source>
</evidence>
<dbReference type="OrthoDB" id="36493at2157"/>
<dbReference type="EMBL" id="AP018930">
    <property type="protein sequence ID" value="BBG26672.1"/>
    <property type="molecule type" value="Genomic_DNA"/>
</dbReference>
<accession>A0A510DUR8</accession>
<dbReference type="AlphaFoldDB" id="A0A510E2F5"/>
<evidence type="ECO:0000313" key="3">
    <source>
        <dbReference type="Proteomes" id="UP000322983"/>
    </source>
</evidence>
<dbReference type="Gene3D" id="3.20.70.20">
    <property type="match status" value="1"/>
</dbReference>
<dbReference type="InterPro" id="IPR007841">
    <property type="entry name" value="UPF0210"/>
</dbReference>
<dbReference type="STRING" id="1294262.GCA_001316085_01173"/>
<evidence type="ECO:0000313" key="1">
    <source>
        <dbReference type="EMBL" id="BBG23917.1"/>
    </source>
</evidence>
<dbReference type="GeneID" id="41717535"/>
<keyword evidence="3" id="KW-1185">Reference proteome</keyword>
<protein>
    <recommendedName>
        <fullName evidence="5">DUF711 domain-containing protein</fullName>
    </recommendedName>
</protein>
<evidence type="ECO:0008006" key="5">
    <source>
        <dbReference type="Google" id="ProtNLM"/>
    </source>
</evidence>
<dbReference type="Pfam" id="PF05167">
    <property type="entry name" value="DUF711"/>
    <property type="match status" value="1"/>
</dbReference>
<dbReference type="RefSeq" id="WP_054845589.1">
    <property type="nucleotide sequence ID" value="NZ_AP018929.1"/>
</dbReference>
<dbReference type="Proteomes" id="UP000325030">
    <property type="component" value="Chromosome"/>
</dbReference>
<dbReference type="Proteomes" id="UP000322983">
    <property type="component" value="Chromosome"/>
</dbReference>
<dbReference type="PANTHER" id="PTHR37560">
    <property type="entry name" value="UPF0210 PROTEIN SPR0218"/>
    <property type="match status" value="1"/>
</dbReference>
<reference evidence="2 3" key="2">
    <citation type="journal article" date="2020" name="Int. J. Syst. Evol. Microbiol.">
        <title>Sulfuracidifex tepidarius gen. nov., sp. nov. and transfer of Sulfolobus metallicus Huber and Stetter 1992 to the genus Sulfuracidifex as Sulfuracidifex metallicus comb. nov.</title>
        <authorList>
            <person name="Itoh T."/>
            <person name="Miura T."/>
            <person name="Sakai H.D."/>
            <person name="Kato S."/>
            <person name="Ohkuma M."/>
            <person name="Takashina T."/>
        </authorList>
    </citation>
    <scope>NUCLEOTIDE SEQUENCE</scope>
    <source>
        <strain evidence="1 3">IC-006</strain>
        <strain evidence="2">IC-007</strain>
    </source>
</reference>